<feature type="domain" description="BRCT" evidence="5">
    <location>
        <begin position="589"/>
        <end position="690"/>
    </location>
</feature>
<feature type="compositionally biased region" description="Polar residues" evidence="4">
    <location>
        <begin position="46"/>
        <end position="61"/>
    </location>
</feature>
<feature type="compositionally biased region" description="Polar residues" evidence="4">
    <location>
        <begin position="90"/>
        <end position="111"/>
    </location>
</feature>
<evidence type="ECO:0000256" key="1">
    <source>
        <dbReference type="ARBA" id="ARBA00004123"/>
    </source>
</evidence>
<dbReference type="eggNOG" id="KOG3548">
    <property type="taxonomic scope" value="Eukaryota"/>
</dbReference>
<dbReference type="SMART" id="SM00292">
    <property type="entry name" value="BRCT"/>
    <property type="match status" value="2"/>
</dbReference>
<protein>
    <recommendedName>
        <fullName evidence="5">BRCT domain-containing protein</fullName>
    </recommendedName>
</protein>
<feature type="compositionally biased region" description="Polar residues" evidence="4">
    <location>
        <begin position="371"/>
        <end position="386"/>
    </location>
</feature>
<dbReference type="Pfam" id="PF00533">
    <property type="entry name" value="BRCT"/>
    <property type="match status" value="1"/>
</dbReference>
<comment type="subcellular location">
    <subcellularLocation>
        <location evidence="1">Nucleus</location>
    </subcellularLocation>
</comment>
<dbReference type="STRING" id="294746.A5DDB8"/>
<feature type="compositionally biased region" description="Basic and acidic residues" evidence="4">
    <location>
        <begin position="134"/>
        <end position="148"/>
    </location>
</feature>
<dbReference type="OrthoDB" id="129353at2759"/>
<dbReference type="EMBL" id="CH408156">
    <property type="protein sequence ID" value="EDK37171.2"/>
    <property type="molecule type" value="Genomic_DNA"/>
</dbReference>
<dbReference type="CDD" id="cd17724">
    <property type="entry name" value="BRCT_p53bp1_rpt2"/>
    <property type="match status" value="1"/>
</dbReference>
<dbReference type="GO" id="GO:0042393">
    <property type="term" value="F:histone binding"/>
    <property type="evidence" value="ECO:0007669"/>
    <property type="project" value="TreeGrafter"/>
</dbReference>
<dbReference type="PANTHER" id="PTHR15321">
    <property type="entry name" value="TUMOR SUPPRESSOR P53-BINDING PROTEIN 1"/>
    <property type="match status" value="1"/>
</dbReference>
<evidence type="ECO:0000256" key="3">
    <source>
        <dbReference type="ARBA" id="ARBA00023242"/>
    </source>
</evidence>
<dbReference type="GO" id="GO:0045944">
    <property type="term" value="P:positive regulation of transcription by RNA polymerase II"/>
    <property type="evidence" value="ECO:0007669"/>
    <property type="project" value="TreeGrafter"/>
</dbReference>
<keyword evidence="7" id="KW-1185">Reference proteome</keyword>
<dbReference type="GeneID" id="5128359"/>
<reference evidence="6 7" key="1">
    <citation type="journal article" date="2009" name="Nature">
        <title>Evolution of pathogenicity and sexual reproduction in eight Candida genomes.</title>
        <authorList>
            <person name="Butler G."/>
            <person name="Rasmussen M.D."/>
            <person name="Lin M.F."/>
            <person name="Santos M.A."/>
            <person name="Sakthikumar S."/>
            <person name="Munro C.A."/>
            <person name="Rheinbay E."/>
            <person name="Grabherr M."/>
            <person name="Forche A."/>
            <person name="Reedy J.L."/>
            <person name="Agrafioti I."/>
            <person name="Arnaud M.B."/>
            <person name="Bates S."/>
            <person name="Brown A.J."/>
            <person name="Brunke S."/>
            <person name="Costanzo M.C."/>
            <person name="Fitzpatrick D.A."/>
            <person name="de Groot P.W."/>
            <person name="Harris D."/>
            <person name="Hoyer L.L."/>
            <person name="Hube B."/>
            <person name="Klis F.M."/>
            <person name="Kodira C."/>
            <person name="Lennard N."/>
            <person name="Logue M.E."/>
            <person name="Martin R."/>
            <person name="Neiman A.M."/>
            <person name="Nikolaou E."/>
            <person name="Quail M.A."/>
            <person name="Quinn J."/>
            <person name="Santos M.C."/>
            <person name="Schmitzberger F.F."/>
            <person name="Sherlock G."/>
            <person name="Shah P."/>
            <person name="Silverstein K.A."/>
            <person name="Skrzypek M.S."/>
            <person name="Soll D."/>
            <person name="Staggs R."/>
            <person name="Stansfield I."/>
            <person name="Stumpf M.P."/>
            <person name="Sudbery P.E."/>
            <person name="Srikantha T."/>
            <person name="Zeng Q."/>
            <person name="Berman J."/>
            <person name="Berriman M."/>
            <person name="Heitman J."/>
            <person name="Gow N.A."/>
            <person name="Lorenz M.C."/>
            <person name="Birren B.W."/>
            <person name="Kellis M."/>
            <person name="Cuomo C.A."/>
        </authorList>
    </citation>
    <scope>NUCLEOTIDE SEQUENCE [LARGE SCALE GENOMIC DNA]</scope>
    <source>
        <strain evidence="7">ATCC 6260 / CBS 566 / DSM 6381 / JCM 1539 / NBRC 10279 / NRRL Y-324</strain>
    </source>
</reference>
<dbReference type="HOGENOM" id="CLU_339213_0_0_1"/>
<dbReference type="InterPro" id="IPR047250">
    <property type="entry name" value="BRCT_p53bp1-like_rpt2"/>
</dbReference>
<dbReference type="VEuPathDB" id="FungiDB:PGUG_01269"/>
<feature type="compositionally biased region" description="Polar residues" evidence="4">
    <location>
        <begin position="311"/>
        <end position="326"/>
    </location>
</feature>
<feature type="compositionally biased region" description="Basic and acidic residues" evidence="4">
    <location>
        <begin position="36"/>
        <end position="45"/>
    </location>
</feature>
<keyword evidence="3" id="KW-0539">Nucleus</keyword>
<feature type="compositionally biased region" description="Polar residues" evidence="4">
    <location>
        <begin position="1"/>
        <end position="14"/>
    </location>
</feature>
<dbReference type="SUPFAM" id="SSF52113">
    <property type="entry name" value="BRCT domain"/>
    <property type="match status" value="2"/>
</dbReference>
<feature type="compositionally biased region" description="Polar residues" evidence="4">
    <location>
        <begin position="253"/>
        <end position="268"/>
    </location>
</feature>
<dbReference type="RefSeq" id="XP_001485598.2">
    <property type="nucleotide sequence ID" value="XM_001485548.1"/>
</dbReference>
<dbReference type="KEGG" id="pgu:PGUG_01269"/>
<feature type="region of interest" description="Disordered" evidence="4">
    <location>
        <begin position="302"/>
        <end position="339"/>
    </location>
</feature>
<dbReference type="InterPro" id="IPR047249">
    <property type="entry name" value="BRCT_p53bp1-like_rpt1"/>
</dbReference>
<dbReference type="CDD" id="cd17745">
    <property type="entry name" value="BRCT_p53bp1_rpt1"/>
    <property type="match status" value="1"/>
</dbReference>
<organism evidence="6 7">
    <name type="scientific">Meyerozyma guilliermondii (strain ATCC 6260 / CBS 566 / DSM 6381 / JCM 1539 / NBRC 10279 / NRRL Y-324)</name>
    <name type="common">Yeast</name>
    <name type="synonym">Candida guilliermondii</name>
    <dbReference type="NCBI Taxonomy" id="294746"/>
    <lineage>
        <taxon>Eukaryota</taxon>
        <taxon>Fungi</taxon>
        <taxon>Dikarya</taxon>
        <taxon>Ascomycota</taxon>
        <taxon>Saccharomycotina</taxon>
        <taxon>Pichiomycetes</taxon>
        <taxon>Debaryomycetaceae</taxon>
        <taxon>Meyerozyma</taxon>
    </lineage>
</organism>
<dbReference type="InterPro" id="IPR001357">
    <property type="entry name" value="BRCT_dom"/>
</dbReference>
<feature type="compositionally biased region" description="Basic and acidic residues" evidence="4">
    <location>
        <begin position="567"/>
        <end position="580"/>
    </location>
</feature>
<feature type="compositionally biased region" description="Polar residues" evidence="4">
    <location>
        <begin position="149"/>
        <end position="163"/>
    </location>
</feature>
<dbReference type="OMA" id="NIHQEIN"/>
<evidence type="ECO:0000313" key="7">
    <source>
        <dbReference type="Proteomes" id="UP000001997"/>
    </source>
</evidence>
<feature type="region of interest" description="Disordered" evidence="4">
    <location>
        <begin position="556"/>
        <end position="581"/>
    </location>
</feature>
<evidence type="ECO:0000256" key="4">
    <source>
        <dbReference type="SAM" id="MobiDB-lite"/>
    </source>
</evidence>
<dbReference type="InterPro" id="IPR013914">
    <property type="entry name" value="Rad9_Rad53-bd_dom_fun"/>
</dbReference>
<sequence>MTVPRSRSSWNQLPPESVDEDDTNSSLVFGNDQVEETQKDDKSKENGSFSLQNSQSPSKLGSSLHYDDTQIIRNDNQSSPLTFKHPDTLDISSPKTDTQYQVPNYNNGAENTQKDLTQKSQLNDDTQVVVPNDSQKRRMGDTQLDRDNSPQASQAYQSWNDTQRIGRISSGDTQRVPRIPSEDTQKIPRILSEDTQRIPRFPLEDTQKIPRLPPDDTQRIQIPSDSPRHETQVLQTSPENHDTQVIRPFSPEYSGTQPPTSPSVTLTDTSKAGLEDFQNTLATSSPRIDDIHQSRTQVINTQEVVEERNLAGNTSTKPVVSSSQRSQPDKEEIQSEDEDWTYVHVDDTLELNRLKRHEHSVEPRKRMKNDANISHETIPSSPTVPSRSAGRHLRKMALTDTQSVDGRDTETQKDSSILRSEASNTITQSQIVSRNSVWAAYDFRMYIGLVVESGPLDSSVKFEDDIYKIKNSELHLLDVRIGDKLRVRTSPNEYIVCGLVRKPDFDGICCIRGFNHVLLKKVSKKGAKELLVELEQCSMELPEWIQHQQKFGLVSESSVQTTPRRRTREEMSLASKREHISLSNQPSKRTSDLFRGCLFCLTNIGKGISAQRRLQIRSLVETNGGVLLEDGFETIFSYAKDENGHRLTSSQLDEYYFAAVVSNSYGRSAKYLQALSLGWPIVSDSFIFDCAKGAISISNWPVYLLPAGQSKKTNSVKSIDIYRFRNKYERGLKLVHQLDNNGHLLTGYHILFIDNKTNNKNWDTCEFIFHAFGAKSLRYVKSKSDLENHLDSTQSRYLIYDNSGTFKVQHEGIYGIIDWEWVVQCVISGFTWEPKSFK</sequence>
<accession>A5DDB8</accession>
<feature type="region of interest" description="Disordered" evidence="4">
    <location>
        <begin position="1"/>
        <end position="268"/>
    </location>
</feature>
<gene>
    <name evidence="6" type="ORF">PGUG_01269</name>
</gene>
<proteinExistence type="predicted"/>
<dbReference type="Gene3D" id="3.40.50.10190">
    <property type="entry name" value="BRCT domain"/>
    <property type="match status" value="1"/>
</dbReference>
<keyword evidence="2" id="KW-0227">DNA damage</keyword>
<dbReference type="PANTHER" id="PTHR15321:SF3">
    <property type="entry name" value="TP53-BINDING PROTEIN 1"/>
    <property type="match status" value="1"/>
</dbReference>
<dbReference type="InterPro" id="IPR036420">
    <property type="entry name" value="BRCT_dom_sf"/>
</dbReference>
<dbReference type="Proteomes" id="UP000001997">
    <property type="component" value="Unassembled WGS sequence"/>
</dbReference>
<evidence type="ECO:0000256" key="2">
    <source>
        <dbReference type="ARBA" id="ARBA00022763"/>
    </source>
</evidence>
<dbReference type="InterPro" id="IPR047252">
    <property type="entry name" value="TP53BP1-like"/>
</dbReference>
<feature type="region of interest" description="Disordered" evidence="4">
    <location>
        <begin position="356"/>
        <end position="418"/>
    </location>
</feature>
<dbReference type="GO" id="GO:0000077">
    <property type="term" value="P:DNA damage checkpoint signaling"/>
    <property type="evidence" value="ECO:0007669"/>
    <property type="project" value="TreeGrafter"/>
</dbReference>
<evidence type="ECO:0000259" key="5">
    <source>
        <dbReference type="PROSITE" id="PS50172"/>
    </source>
</evidence>
<dbReference type="InParanoid" id="A5DDB8"/>
<dbReference type="AlphaFoldDB" id="A5DDB8"/>
<feature type="compositionally biased region" description="Basic and acidic residues" evidence="4">
    <location>
        <begin position="180"/>
        <end position="218"/>
    </location>
</feature>
<evidence type="ECO:0000313" key="6">
    <source>
        <dbReference type="EMBL" id="EDK37171.2"/>
    </source>
</evidence>
<name>A5DDB8_PICGU</name>
<dbReference type="GO" id="GO:0005634">
    <property type="term" value="C:nucleus"/>
    <property type="evidence" value="ECO:0007669"/>
    <property type="project" value="UniProtKB-SubCell"/>
</dbReference>
<feature type="compositionally biased region" description="Polar residues" evidence="4">
    <location>
        <begin position="71"/>
        <end position="81"/>
    </location>
</feature>
<dbReference type="Pfam" id="PF08605">
    <property type="entry name" value="Rad9_Rad53_bind"/>
    <property type="match status" value="1"/>
</dbReference>
<dbReference type="PROSITE" id="PS50172">
    <property type="entry name" value="BRCT"/>
    <property type="match status" value="1"/>
</dbReference>